<dbReference type="InterPro" id="IPR036397">
    <property type="entry name" value="RNaseH_sf"/>
</dbReference>
<dbReference type="SUPFAM" id="SSF47819">
    <property type="entry name" value="HRDC-like"/>
    <property type="match status" value="2"/>
</dbReference>
<dbReference type="InterPro" id="IPR002121">
    <property type="entry name" value="HRDC_dom"/>
</dbReference>
<dbReference type="RefSeq" id="WP_261696752.1">
    <property type="nucleotide sequence ID" value="NZ_CP104694.1"/>
</dbReference>
<dbReference type="PANTHER" id="PTHR47649">
    <property type="entry name" value="RIBONUCLEASE D"/>
    <property type="match status" value="1"/>
</dbReference>
<protein>
    <submittedName>
        <fullName evidence="2">HRDC domain-containing protein</fullName>
    </submittedName>
</protein>
<sequence>MYHWIDTANALADIGAHATPGSLIGLDTEFMRVDSFYPQLALLQVNLGGHVALIDPLALDGLDGFSATLSDTRNTCIMHSASEDLEALAPSVPGGIGTLFDTQIAAAMAGYGLGLSYQKLVAAITGVDLPKAETRSDWTRRPLSPEQLDYAAQDVIHLPAVHSELEGRLRALGREQWHAEDCRRMLEKSRVRDGDPEPQRHFKSAADWPREQQALLRRILLWREATARRIDKPRPWVLDDARIAEFVLRPPVDVDELFSRSKGLRALRGAQRAELFDVLQAPLEPEELDFAPIFPLPAPREKRILSAMKESVTAIATELDLPEGLLCARRHLEALVFDKRWPDALDGWRKPLLQGSLMSKLA</sequence>
<dbReference type="Pfam" id="PF00570">
    <property type="entry name" value="HRDC"/>
    <property type="match status" value="1"/>
</dbReference>
<dbReference type="EMBL" id="CP104694">
    <property type="protein sequence ID" value="UXI69799.1"/>
    <property type="molecule type" value="Genomic_DNA"/>
</dbReference>
<proteinExistence type="predicted"/>
<dbReference type="InterPro" id="IPR051086">
    <property type="entry name" value="RNase_D-like"/>
</dbReference>
<feature type="domain" description="HRDC" evidence="1">
    <location>
        <begin position="209"/>
        <end position="289"/>
    </location>
</feature>
<organism evidence="2 3">
    <name type="scientific">Tahibacter amnicola</name>
    <dbReference type="NCBI Taxonomy" id="2976241"/>
    <lineage>
        <taxon>Bacteria</taxon>
        <taxon>Pseudomonadati</taxon>
        <taxon>Pseudomonadota</taxon>
        <taxon>Gammaproteobacteria</taxon>
        <taxon>Lysobacterales</taxon>
        <taxon>Rhodanobacteraceae</taxon>
        <taxon>Tahibacter</taxon>
    </lineage>
</organism>
<dbReference type="Pfam" id="PF01612">
    <property type="entry name" value="DNA_pol_A_exo1"/>
    <property type="match status" value="1"/>
</dbReference>
<name>A0ABY6BIG7_9GAMM</name>
<dbReference type="InterPro" id="IPR002562">
    <property type="entry name" value="3'-5'_exonuclease_dom"/>
</dbReference>
<dbReference type="InterPro" id="IPR044876">
    <property type="entry name" value="HRDC_dom_sf"/>
</dbReference>
<evidence type="ECO:0000313" key="2">
    <source>
        <dbReference type="EMBL" id="UXI69799.1"/>
    </source>
</evidence>
<dbReference type="PANTHER" id="PTHR47649:SF1">
    <property type="entry name" value="RIBONUCLEASE D"/>
    <property type="match status" value="1"/>
</dbReference>
<dbReference type="Gene3D" id="1.10.150.80">
    <property type="entry name" value="HRDC domain"/>
    <property type="match status" value="2"/>
</dbReference>
<evidence type="ECO:0000259" key="1">
    <source>
        <dbReference type="PROSITE" id="PS50967"/>
    </source>
</evidence>
<reference evidence="2" key="1">
    <citation type="submission" date="2022-09" db="EMBL/GenBank/DDBJ databases">
        <title>Tahibacter sp. nov., isolated from a fresh water.</title>
        <authorList>
            <person name="Baek J.H."/>
            <person name="Lee J.K."/>
            <person name="Kim J.M."/>
            <person name="Jeon C.O."/>
        </authorList>
    </citation>
    <scope>NUCLEOTIDE SEQUENCE</scope>
    <source>
        <strain evidence="2">W38</strain>
    </source>
</reference>
<dbReference type="Proteomes" id="UP001064632">
    <property type="component" value="Chromosome"/>
</dbReference>
<dbReference type="SMART" id="SM00474">
    <property type="entry name" value="35EXOc"/>
    <property type="match status" value="1"/>
</dbReference>
<keyword evidence="3" id="KW-1185">Reference proteome</keyword>
<dbReference type="Gene3D" id="3.30.420.10">
    <property type="entry name" value="Ribonuclease H-like superfamily/Ribonuclease H"/>
    <property type="match status" value="1"/>
</dbReference>
<dbReference type="InterPro" id="IPR012337">
    <property type="entry name" value="RNaseH-like_sf"/>
</dbReference>
<accession>A0ABY6BIG7</accession>
<dbReference type="InterPro" id="IPR010997">
    <property type="entry name" value="HRDC-like_sf"/>
</dbReference>
<dbReference type="CDD" id="cd06142">
    <property type="entry name" value="RNaseD_exo"/>
    <property type="match status" value="1"/>
</dbReference>
<dbReference type="PROSITE" id="PS50967">
    <property type="entry name" value="HRDC"/>
    <property type="match status" value="1"/>
</dbReference>
<dbReference type="SUPFAM" id="SSF53098">
    <property type="entry name" value="Ribonuclease H-like"/>
    <property type="match status" value="1"/>
</dbReference>
<evidence type="ECO:0000313" key="3">
    <source>
        <dbReference type="Proteomes" id="UP001064632"/>
    </source>
</evidence>
<gene>
    <name evidence="2" type="ORF">N4264_09275</name>
</gene>